<dbReference type="RefSeq" id="WP_094692495.1">
    <property type="nucleotide sequence ID" value="NZ_CALENZ010000004.1"/>
</dbReference>
<dbReference type="AlphaFoldDB" id="A0A261G8Z6"/>
<keyword evidence="8" id="KW-1185">Reference proteome</keyword>
<evidence type="ECO:0000313" key="8">
    <source>
        <dbReference type="Proteomes" id="UP000216451"/>
    </source>
</evidence>
<evidence type="ECO:0000256" key="2">
    <source>
        <dbReference type="ARBA" id="ARBA00022448"/>
    </source>
</evidence>
<evidence type="ECO:0000256" key="4">
    <source>
        <dbReference type="ARBA" id="ARBA00022840"/>
    </source>
</evidence>
<name>A0A261G8Z6_9BIFI</name>
<dbReference type="OrthoDB" id="9802264at2"/>
<comment type="caution">
    <text evidence="7">The sequence shown here is derived from an EMBL/GenBank/DDBJ whole genome shotgun (WGS) entry which is preliminary data.</text>
</comment>
<dbReference type="GO" id="GO:0016887">
    <property type="term" value="F:ATP hydrolysis activity"/>
    <property type="evidence" value="ECO:0007669"/>
    <property type="project" value="InterPro"/>
</dbReference>
<sequence>MEHGLGIAWKSVSKTYNDGTVAVNNVSVTADEHRTLALVGSSGSGKTTLLQMVNRMVTPNSGTVLIQGQDNQGMNPVTLRRSIGYVLQNGGLLPNKTVLDNIATVPVLQGTRRKDARVHALELLDEVGLEKSIQNRYPSELSGGQQQRVGVARALAANPEILLMDEPFAAVDPIVRRNLQDELLRLQSEIGKTIVFVTHDIDEAFYLGDKVALLRPGGTLAQVGTARELIDHPADSFVASFINAGCLRSELQ</sequence>
<evidence type="ECO:0000256" key="3">
    <source>
        <dbReference type="ARBA" id="ARBA00022741"/>
    </source>
</evidence>
<gene>
    <name evidence="7" type="ORF">BAQU_0519</name>
</gene>
<dbReference type="FunFam" id="3.40.50.300:FF:000425">
    <property type="entry name" value="Probable ABC transporter, ATP-binding subunit"/>
    <property type="match status" value="1"/>
</dbReference>
<evidence type="ECO:0000256" key="5">
    <source>
        <dbReference type="ARBA" id="ARBA00066388"/>
    </source>
</evidence>
<keyword evidence="3" id="KW-0547">Nucleotide-binding</keyword>
<evidence type="ECO:0000256" key="1">
    <source>
        <dbReference type="ARBA" id="ARBA00005417"/>
    </source>
</evidence>
<dbReference type="InterPro" id="IPR003439">
    <property type="entry name" value="ABC_transporter-like_ATP-bd"/>
</dbReference>
<dbReference type="EC" id="7.6.2.9" evidence="5"/>
<dbReference type="SMART" id="SM00382">
    <property type="entry name" value="AAA"/>
    <property type="match status" value="1"/>
</dbReference>
<dbReference type="InterPro" id="IPR003593">
    <property type="entry name" value="AAA+_ATPase"/>
</dbReference>
<dbReference type="GO" id="GO:0015418">
    <property type="term" value="F:ABC-type quaternary ammonium compound transporting activity"/>
    <property type="evidence" value="ECO:0007669"/>
    <property type="project" value="UniProtKB-EC"/>
</dbReference>
<reference evidence="7 8" key="1">
    <citation type="journal article" date="2017" name="BMC Genomics">
        <title>Comparative genomic and phylogenomic analyses of the Bifidobacteriaceae family.</title>
        <authorList>
            <person name="Lugli G.A."/>
            <person name="Milani C."/>
            <person name="Turroni F."/>
            <person name="Duranti S."/>
            <person name="Mancabelli L."/>
            <person name="Mangifesta M."/>
            <person name="Ferrario C."/>
            <person name="Modesto M."/>
            <person name="Mattarelli P."/>
            <person name="Jiri K."/>
            <person name="van Sinderen D."/>
            <person name="Ventura M."/>
        </authorList>
    </citation>
    <scope>NUCLEOTIDE SEQUENCE [LARGE SCALE GENOMIC DNA]</scope>
    <source>
        <strain evidence="7 8">LMG 28769</strain>
    </source>
</reference>
<dbReference type="SUPFAM" id="SSF52540">
    <property type="entry name" value="P-loop containing nucleoside triphosphate hydrolases"/>
    <property type="match status" value="1"/>
</dbReference>
<dbReference type="Gene3D" id="3.40.50.300">
    <property type="entry name" value="P-loop containing nucleotide triphosphate hydrolases"/>
    <property type="match status" value="1"/>
</dbReference>
<dbReference type="PANTHER" id="PTHR43117">
    <property type="entry name" value="OSMOPROTECTANT IMPORT ATP-BINDING PROTEIN OSMV"/>
    <property type="match status" value="1"/>
</dbReference>
<dbReference type="Pfam" id="PF00005">
    <property type="entry name" value="ABC_tran"/>
    <property type="match status" value="1"/>
</dbReference>
<dbReference type="GO" id="GO:0005524">
    <property type="term" value="F:ATP binding"/>
    <property type="evidence" value="ECO:0007669"/>
    <property type="project" value="UniProtKB-KW"/>
</dbReference>
<keyword evidence="2" id="KW-0813">Transport</keyword>
<dbReference type="EMBL" id="MWXA01000003">
    <property type="protein sequence ID" value="OZG67874.1"/>
    <property type="molecule type" value="Genomic_DNA"/>
</dbReference>
<dbReference type="InterPro" id="IPR017871">
    <property type="entry name" value="ABC_transporter-like_CS"/>
</dbReference>
<comment type="similarity">
    <text evidence="1">Belongs to the ABC transporter superfamily.</text>
</comment>
<feature type="domain" description="ABC transporter" evidence="6">
    <location>
        <begin position="7"/>
        <end position="242"/>
    </location>
</feature>
<evidence type="ECO:0000259" key="6">
    <source>
        <dbReference type="PROSITE" id="PS50893"/>
    </source>
</evidence>
<dbReference type="GeneID" id="98295198"/>
<proteinExistence type="inferred from homology"/>
<dbReference type="PROSITE" id="PS00211">
    <property type="entry name" value="ABC_TRANSPORTER_1"/>
    <property type="match status" value="1"/>
</dbReference>
<evidence type="ECO:0000313" key="7">
    <source>
        <dbReference type="EMBL" id="OZG67874.1"/>
    </source>
</evidence>
<dbReference type="InterPro" id="IPR027417">
    <property type="entry name" value="P-loop_NTPase"/>
</dbReference>
<dbReference type="Proteomes" id="UP000216451">
    <property type="component" value="Unassembled WGS sequence"/>
</dbReference>
<dbReference type="PANTHER" id="PTHR43117:SF4">
    <property type="entry name" value="OSMOPROTECTANT IMPORT ATP-BINDING PROTEIN OSMV"/>
    <property type="match status" value="1"/>
</dbReference>
<accession>A0A261G8Z6</accession>
<protein>
    <recommendedName>
        <fullName evidence="5">ABC-type quaternary amine transporter</fullName>
        <ecNumber evidence="5">7.6.2.9</ecNumber>
    </recommendedName>
</protein>
<organism evidence="7 8">
    <name type="scientific">Bifidobacterium aquikefiri</name>
    <dbReference type="NCBI Taxonomy" id="1653207"/>
    <lineage>
        <taxon>Bacteria</taxon>
        <taxon>Bacillati</taxon>
        <taxon>Actinomycetota</taxon>
        <taxon>Actinomycetes</taxon>
        <taxon>Bifidobacteriales</taxon>
        <taxon>Bifidobacteriaceae</taxon>
        <taxon>Bifidobacterium</taxon>
    </lineage>
</organism>
<keyword evidence="4 7" id="KW-0067">ATP-binding</keyword>
<dbReference type="PROSITE" id="PS50893">
    <property type="entry name" value="ABC_TRANSPORTER_2"/>
    <property type="match status" value="1"/>
</dbReference>